<sequence length="187" mass="18776">MGFTKRLALALLLPAGLAACASSGGSTDIANSLSPQRPATAEPVAVAGFEAGTQPEFCPNVTLREGTSILERPAFVASITGTSRDCRVADGKLFMHVGVAGRVMPQGGTGSSTVRLPIRVAVTRGSDVLYSKLGSQAVTVNPGGGAQIFSFVDTGVALAGPSDRSLTVFVGFDEGPPAGGGRTAAAQ</sequence>
<evidence type="ECO:0000313" key="1">
    <source>
        <dbReference type="EMBL" id="WAJ29645.1"/>
    </source>
</evidence>
<organism evidence="1 2">
    <name type="scientific">Antarcticirhabdus aurantiaca</name>
    <dbReference type="NCBI Taxonomy" id="2606717"/>
    <lineage>
        <taxon>Bacteria</taxon>
        <taxon>Pseudomonadati</taxon>
        <taxon>Pseudomonadota</taxon>
        <taxon>Alphaproteobacteria</taxon>
        <taxon>Hyphomicrobiales</taxon>
        <taxon>Aurantimonadaceae</taxon>
        <taxon>Antarcticirhabdus</taxon>
    </lineage>
</organism>
<gene>
    <name evidence="1" type="ORF">OXU80_05285</name>
</gene>
<keyword evidence="2" id="KW-1185">Reference proteome</keyword>
<dbReference type="EMBL" id="CP113520">
    <property type="protein sequence ID" value="WAJ29645.1"/>
    <property type="molecule type" value="Genomic_DNA"/>
</dbReference>
<dbReference type="Proteomes" id="UP001163223">
    <property type="component" value="Chromosome"/>
</dbReference>
<reference evidence="1" key="1">
    <citation type="submission" date="2022-11" db="EMBL/GenBank/DDBJ databases">
        <title>beta-Carotene-producing bacterium, Jeongeuplla avenae sp. nov., alleviates the salt stress of Arabidopsis seedlings.</title>
        <authorList>
            <person name="Jiang L."/>
            <person name="Lee J."/>
        </authorList>
    </citation>
    <scope>NUCLEOTIDE SEQUENCE</scope>
    <source>
        <strain evidence="1">DY_R2A_6</strain>
    </source>
</reference>
<evidence type="ECO:0000313" key="2">
    <source>
        <dbReference type="Proteomes" id="UP001163223"/>
    </source>
</evidence>
<proteinExistence type="predicted"/>
<protein>
    <submittedName>
        <fullName evidence="1">Uncharacterized protein</fullName>
    </submittedName>
</protein>
<name>A0ACD4NSL8_9HYPH</name>
<accession>A0ACD4NSL8</accession>